<protein>
    <submittedName>
        <fullName evidence="2">Pimeloyl-ACP methyl ester carboxylesterase</fullName>
    </submittedName>
</protein>
<evidence type="ECO:0000313" key="3">
    <source>
        <dbReference type="Proteomes" id="UP000198618"/>
    </source>
</evidence>
<dbReference type="SUPFAM" id="SSF53474">
    <property type="entry name" value="alpha/beta-Hydrolases"/>
    <property type="match status" value="1"/>
</dbReference>
<organism evidence="2 3">
    <name type="scientific">Oceanobacillus limi</name>
    <dbReference type="NCBI Taxonomy" id="930131"/>
    <lineage>
        <taxon>Bacteria</taxon>
        <taxon>Bacillati</taxon>
        <taxon>Bacillota</taxon>
        <taxon>Bacilli</taxon>
        <taxon>Bacillales</taxon>
        <taxon>Bacillaceae</taxon>
        <taxon>Oceanobacillus</taxon>
    </lineage>
</organism>
<name>A0A1I0G995_9BACI</name>
<gene>
    <name evidence="2" type="ORF">SAMN05216389_12016</name>
</gene>
<reference evidence="2 3" key="1">
    <citation type="submission" date="2016-10" db="EMBL/GenBank/DDBJ databases">
        <authorList>
            <person name="de Groot N.N."/>
        </authorList>
    </citation>
    <scope>NUCLEOTIDE SEQUENCE [LARGE SCALE GENOMIC DNA]</scope>
    <source>
        <strain evidence="2 3">IBRC-M 10780</strain>
    </source>
</reference>
<dbReference type="PANTHER" id="PTHR46438">
    <property type="entry name" value="ALPHA/BETA-HYDROLASES SUPERFAMILY PROTEIN"/>
    <property type="match status" value="1"/>
</dbReference>
<dbReference type="PRINTS" id="PR00111">
    <property type="entry name" value="ABHYDROLASE"/>
</dbReference>
<proteinExistence type="predicted"/>
<dbReference type="STRING" id="930131.SAMN05216389_12016"/>
<dbReference type="GO" id="GO:0003824">
    <property type="term" value="F:catalytic activity"/>
    <property type="evidence" value="ECO:0007669"/>
    <property type="project" value="InterPro"/>
</dbReference>
<sequence length="269" mass="31348">MNNTYLTLSNVKIYCEYILNDKPPIILIHGFVSSTHTFHRVIPYLKENFSIIAIDLPGFGRSEKSKTFIYSYNNYADLVIKCMDYFQLHNVSIVGHSMGGQIAMYIARKIPDRIQKLILLASSGYLQAANKWLVYASYLPFFHVIAKHHIHKNGVLENLRNVLYDHSFITDELIQEYERPIKDPDFSKSLTRFVRYREGDLTSEQVKEVHTPSLLIWGTNDKVVPLRIGKRLEKELPQAKLISYENTGHLITEERPKEVHRQIYSFLMN</sequence>
<dbReference type="RefSeq" id="WP_090871911.1">
    <property type="nucleotide sequence ID" value="NZ_FOHE01000020.1"/>
</dbReference>
<keyword evidence="3" id="KW-1185">Reference proteome</keyword>
<dbReference type="OrthoDB" id="9808398at2"/>
<accession>A0A1I0G995</accession>
<evidence type="ECO:0000313" key="2">
    <source>
        <dbReference type="EMBL" id="SET67516.1"/>
    </source>
</evidence>
<dbReference type="InterPro" id="IPR000073">
    <property type="entry name" value="AB_hydrolase_1"/>
</dbReference>
<dbReference type="EMBL" id="FOHE01000020">
    <property type="protein sequence ID" value="SET67516.1"/>
    <property type="molecule type" value="Genomic_DNA"/>
</dbReference>
<dbReference type="InterPro" id="IPR029058">
    <property type="entry name" value="AB_hydrolase_fold"/>
</dbReference>
<feature type="domain" description="AB hydrolase-1" evidence="1">
    <location>
        <begin position="23"/>
        <end position="256"/>
    </location>
</feature>
<dbReference type="Proteomes" id="UP000198618">
    <property type="component" value="Unassembled WGS sequence"/>
</dbReference>
<dbReference type="Pfam" id="PF00561">
    <property type="entry name" value="Abhydrolase_1"/>
    <property type="match status" value="1"/>
</dbReference>
<evidence type="ECO:0000259" key="1">
    <source>
        <dbReference type="Pfam" id="PF00561"/>
    </source>
</evidence>
<dbReference type="InterPro" id="IPR000639">
    <property type="entry name" value="Epox_hydrolase-like"/>
</dbReference>
<dbReference type="Gene3D" id="3.40.50.1820">
    <property type="entry name" value="alpha/beta hydrolase"/>
    <property type="match status" value="1"/>
</dbReference>
<dbReference type="PANTHER" id="PTHR46438:SF11">
    <property type="entry name" value="LIPASE-RELATED"/>
    <property type="match status" value="1"/>
</dbReference>
<dbReference type="PRINTS" id="PR00412">
    <property type="entry name" value="EPOXHYDRLASE"/>
</dbReference>
<dbReference type="AlphaFoldDB" id="A0A1I0G995"/>